<dbReference type="InterPro" id="IPR029033">
    <property type="entry name" value="His_PPase_superfam"/>
</dbReference>
<protein>
    <submittedName>
        <fullName evidence="2">Histidine phosphatase family protein</fullName>
    </submittedName>
</protein>
<gene>
    <name evidence="2" type="ORF">MAF45_06090</name>
</gene>
<keyword evidence="3" id="KW-1185">Reference proteome</keyword>
<sequence length="207" mass="23182">MDIYLTRHGETDWNREMKLQGWADISLNEQGREQARRLAARLAGVRFDRAFCSDLDRAAETAEIVLGGRGPAVEPDPRLREMGFGPLEGEPYGDARTNPENPLHGMFVRPDLYKPPFGGEELSFVAARFDSFKKSTLEPLESDPSVRTVLIVAHGIIVREILTLAGGFQYEDFWKLPVGNCSIARLKLEGGKLTIAEMDEKVGHWLI</sequence>
<dbReference type="SMART" id="SM00855">
    <property type="entry name" value="PGAM"/>
    <property type="match status" value="1"/>
</dbReference>
<dbReference type="PROSITE" id="PS00175">
    <property type="entry name" value="PG_MUTASE"/>
    <property type="match status" value="1"/>
</dbReference>
<dbReference type="InterPro" id="IPR051695">
    <property type="entry name" value="Phosphoglycerate_Mutase"/>
</dbReference>
<dbReference type="PANTHER" id="PTHR46517">
    <property type="entry name" value="FRUCTOSE-2,6-BISPHOSPHATASE TIGAR"/>
    <property type="match status" value="1"/>
</dbReference>
<keyword evidence="1" id="KW-0378">Hydrolase</keyword>
<name>A0ABS9MQW3_9BURK</name>
<dbReference type="Proteomes" id="UP001297600">
    <property type="component" value="Unassembled WGS sequence"/>
</dbReference>
<evidence type="ECO:0000313" key="2">
    <source>
        <dbReference type="EMBL" id="MCG5031016.1"/>
    </source>
</evidence>
<proteinExistence type="predicted"/>
<dbReference type="InterPro" id="IPR013078">
    <property type="entry name" value="His_Pase_superF_clade-1"/>
</dbReference>
<reference evidence="2 3" key="1">
    <citation type="submission" date="2022-02" db="EMBL/GenBank/DDBJ databases">
        <title>Mesosutterella porci, a novel member of the family Sutterellaceae from pig feces.</title>
        <authorList>
            <person name="Wylensek D."/>
            <person name="Clavel T."/>
        </authorList>
    </citation>
    <scope>NUCLEOTIDE SEQUENCE [LARGE SCALE GENOMIC DNA]</scope>
    <source>
        <strain evidence="3">oilRF-744-wt-GAM-9</strain>
    </source>
</reference>
<organism evidence="2 3">
    <name type="scientific">Mesosutterella porci</name>
    <dbReference type="NCBI Taxonomy" id="2915351"/>
    <lineage>
        <taxon>Bacteria</taxon>
        <taxon>Pseudomonadati</taxon>
        <taxon>Pseudomonadota</taxon>
        <taxon>Betaproteobacteria</taxon>
        <taxon>Burkholderiales</taxon>
        <taxon>Sutterellaceae</taxon>
        <taxon>Mesosutterella</taxon>
    </lineage>
</organism>
<dbReference type="RefSeq" id="WP_237978669.1">
    <property type="nucleotide sequence ID" value="NZ_JAKNCT010000006.1"/>
</dbReference>
<comment type="caution">
    <text evidence="2">The sequence shown here is derived from an EMBL/GenBank/DDBJ whole genome shotgun (WGS) entry which is preliminary data.</text>
</comment>
<accession>A0ABS9MQW3</accession>
<dbReference type="Pfam" id="PF00300">
    <property type="entry name" value="His_Phos_1"/>
    <property type="match status" value="1"/>
</dbReference>
<dbReference type="Gene3D" id="3.40.50.1240">
    <property type="entry name" value="Phosphoglycerate mutase-like"/>
    <property type="match status" value="1"/>
</dbReference>
<evidence type="ECO:0000256" key="1">
    <source>
        <dbReference type="ARBA" id="ARBA00022801"/>
    </source>
</evidence>
<dbReference type="PANTHER" id="PTHR46517:SF1">
    <property type="entry name" value="FRUCTOSE-2,6-BISPHOSPHATASE TIGAR"/>
    <property type="match status" value="1"/>
</dbReference>
<dbReference type="EMBL" id="JAKNCT010000006">
    <property type="protein sequence ID" value="MCG5031016.1"/>
    <property type="molecule type" value="Genomic_DNA"/>
</dbReference>
<evidence type="ECO:0000313" key="3">
    <source>
        <dbReference type="Proteomes" id="UP001297600"/>
    </source>
</evidence>
<dbReference type="SUPFAM" id="SSF53254">
    <property type="entry name" value="Phosphoglycerate mutase-like"/>
    <property type="match status" value="1"/>
</dbReference>
<dbReference type="InterPro" id="IPR001345">
    <property type="entry name" value="PG/BPGM_mutase_AS"/>
</dbReference>
<dbReference type="CDD" id="cd07067">
    <property type="entry name" value="HP_PGM_like"/>
    <property type="match status" value="1"/>
</dbReference>